<keyword evidence="2" id="KW-1185">Reference proteome</keyword>
<evidence type="ECO:0000313" key="1">
    <source>
        <dbReference type="EMBL" id="KOT31270.1"/>
    </source>
</evidence>
<evidence type="ECO:0000313" key="2">
    <source>
        <dbReference type="Proteomes" id="UP000037773"/>
    </source>
</evidence>
<reference evidence="1 2" key="1">
    <citation type="submission" date="2015-07" db="EMBL/GenBank/DDBJ databases">
        <authorList>
            <person name="Noorani M."/>
        </authorList>
    </citation>
    <scope>NUCLEOTIDE SEQUENCE [LARGE SCALE GENOMIC DNA]</scope>
    <source>
        <strain evidence="1 2">NRRL B-24567</strain>
    </source>
</reference>
<dbReference type="AlphaFoldDB" id="A0A0M9X6D6"/>
<sequence>MSTGRGRGTGGTVGTPSTVRKSVNVLLCLAAVVAIGWCGRDLWQMVDGRRQIDAACAGLVPAGRVLSLSPAGGALTHRSSEEGTIDLDDGLPQDCEVFSTEAGEAYGTRTGERWFFTGAVGVLPADGPRVADHPMEVLLDPHGGPTHPYQPLGGGITGIVTDSGVVVELPCAGGEADGRPVTALWARAELMVTKPPFSENGQLTDHDRDVLAETAVTTANNLAGRLGCADRLPDPPEDVPALPEGPVPASRAEGTCAWYREAGFARSSRFPDQVLQSRTDDRLWDERCVLVLGPERAAGLYHAEVEDHSHLTRPTMPGQWFVSLHTYSGERAKNVLLTSAHGDETPEPAEPGEAGRSSEDPVWWASSVCAGQPQIHTMTLAHGYDKVISSEIEKAFRAYVTDVTERRHCTDVVLPKPSDFPFRPA</sequence>
<proteinExistence type="predicted"/>
<dbReference type="PATRIC" id="fig|36816.3.peg.6771"/>
<organism evidence="1 2">
    <name type="scientific">Streptomyces caelestis</name>
    <dbReference type="NCBI Taxonomy" id="36816"/>
    <lineage>
        <taxon>Bacteria</taxon>
        <taxon>Bacillati</taxon>
        <taxon>Actinomycetota</taxon>
        <taxon>Actinomycetes</taxon>
        <taxon>Kitasatosporales</taxon>
        <taxon>Streptomycetaceae</taxon>
        <taxon>Streptomyces</taxon>
    </lineage>
</organism>
<accession>A0A0M9X6D6</accession>
<comment type="caution">
    <text evidence="1">The sequence shown here is derived from an EMBL/GenBank/DDBJ whole genome shotgun (WGS) entry which is preliminary data.</text>
</comment>
<gene>
    <name evidence="1" type="ORF">ADK41_31250</name>
</gene>
<dbReference type="Proteomes" id="UP000037773">
    <property type="component" value="Unassembled WGS sequence"/>
</dbReference>
<protein>
    <submittedName>
        <fullName evidence="1">Uncharacterized protein</fullName>
    </submittedName>
</protein>
<name>A0A0M9X6D6_9ACTN</name>
<dbReference type="EMBL" id="LGCN01000236">
    <property type="protein sequence ID" value="KOT31270.1"/>
    <property type="molecule type" value="Genomic_DNA"/>
</dbReference>